<evidence type="ECO:0000256" key="3">
    <source>
        <dbReference type="ARBA" id="ARBA00023163"/>
    </source>
</evidence>
<protein>
    <submittedName>
        <fullName evidence="5">Transcriptional regulator, AcrR family</fullName>
    </submittedName>
</protein>
<dbReference type="InterPro" id="IPR009057">
    <property type="entry name" value="Homeodomain-like_sf"/>
</dbReference>
<evidence type="ECO:0000256" key="1">
    <source>
        <dbReference type="ARBA" id="ARBA00023015"/>
    </source>
</evidence>
<dbReference type="Pfam" id="PF00440">
    <property type="entry name" value="TetR_N"/>
    <property type="match status" value="1"/>
</dbReference>
<reference evidence="5" key="1">
    <citation type="submission" date="2018-06" db="EMBL/GenBank/DDBJ databases">
        <authorList>
            <person name="Zhirakovskaya E."/>
        </authorList>
    </citation>
    <scope>NUCLEOTIDE SEQUENCE</scope>
</reference>
<dbReference type="SUPFAM" id="SSF46689">
    <property type="entry name" value="Homeodomain-like"/>
    <property type="match status" value="1"/>
</dbReference>
<proteinExistence type="predicted"/>
<keyword evidence="3" id="KW-0804">Transcription</keyword>
<name>A0A3B0W871_9ZZZZ</name>
<dbReference type="Gene3D" id="1.10.357.10">
    <property type="entry name" value="Tetracycline Repressor, domain 2"/>
    <property type="match status" value="1"/>
</dbReference>
<dbReference type="Gene3D" id="1.10.10.60">
    <property type="entry name" value="Homeodomain-like"/>
    <property type="match status" value="1"/>
</dbReference>
<dbReference type="AlphaFoldDB" id="A0A3B0W871"/>
<dbReference type="SUPFAM" id="SSF48498">
    <property type="entry name" value="Tetracyclin repressor-like, C-terminal domain"/>
    <property type="match status" value="1"/>
</dbReference>
<dbReference type="InterPro" id="IPR001647">
    <property type="entry name" value="HTH_TetR"/>
</dbReference>
<dbReference type="PANTHER" id="PTHR47506">
    <property type="entry name" value="TRANSCRIPTIONAL REGULATORY PROTEIN"/>
    <property type="match status" value="1"/>
</dbReference>
<dbReference type="PRINTS" id="PR00455">
    <property type="entry name" value="HTHTETR"/>
</dbReference>
<keyword evidence="2" id="KW-0238">DNA-binding</keyword>
<dbReference type="GO" id="GO:0003677">
    <property type="term" value="F:DNA binding"/>
    <property type="evidence" value="ECO:0007669"/>
    <property type="project" value="UniProtKB-KW"/>
</dbReference>
<organism evidence="5">
    <name type="scientific">hydrothermal vent metagenome</name>
    <dbReference type="NCBI Taxonomy" id="652676"/>
    <lineage>
        <taxon>unclassified sequences</taxon>
        <taxon>metagenomes</taxon>
        <taxon>ecological metagenomes</taxon>
    </lineage>
</organism>
<evidence type="ECO:0000313" key="5">
    <source>
        <dbReference type="EMBL" id="VAW45519.1"/>
    </source>
</evidence>
<accession>A0A3B0W871</accession>
<dbReference type="PROSITE" id="PS50977">
    <property type="entry name" value="HTH_TETR_2"/>
    <property type="match status" value="1"/>
</dbReference>
<dbReference type="InterPro" id="IPR036271">
    <property type="entry name" value="Tet_transcr_reg_TetR-rel_C_sf"/>
</dbReference>
<sequence>MVGGRQREFDKSEALDKAMKVFWKKGFVGSSITDITKSMGINKPSMYATFGNKEQLFIQAIENYLENYTTRHVVLLSQANKSLEQRLRAYLMSILGSQCNENEPKGCYISVCISEAASEDLPIDACRVISKARDLGENLLTAFFTDEQTKGHIGLQYNPKELALFFITISHGTAAMARANKPVTELETVIERALLVLKN</sequence>
<feature type="domain" description="HTH tetR-type" evidence="4">
    <location>
        <begin position="8"/>
        <end position="68"/>
    </location>
</feature>
<evidence type="ECO:0000259" key="4">
    <source>
        <dbReference type="PROSITE" id="PS50977"/>
    </source>
</evidence>
<gene>
    <name evidence="5" type="ORF">MNBD_GAMMA03-1781</name>
</gene>
<keyword evidence="1" id="KW-0805">Transcription regulation</keyword>
<dbReference type="PANTHER" id="PTHR47506:SF1">
    <property type="entry name" value="HTH-TYPE TRANSCRIPTIONAL REGULATOR YJDC"/>
    <property type="match status" value="1"/>
</dbReference>
<dbReference type="EMBL" id="UOFC01000059">
    <property type="protein sequence ID" value="VAW45519.1"/>
    <property type="molecule type" value="Genomic_DNA"/>
</dbReference>
<evidence type="ECO:0000256" key="2">
    <source>
        <dbReference type="ARBA" id="ARBA00023125"/>
    </source>
</evidence>